<dbReference type="PANTHER" id="PTHR46380">
    <property type="entry name" value="CYCLIN-D-BINDING MYB-LIKE TRANSCRIPTION FACTOR 1"/>
    <property type="match status" value="1"/>
</dbReference>
<sequence length="253" mass="30721">MDKHQTKKWKENELIKELVINKYKEIKDQRIKLLHEMEELKHHLKQTNSFLFKISRLPKSPKIDIQLKSEPLQSHMLDIPLISDADDQHMMDKSFILGKKGKWTNKELKELKYLVDLTRNVKPVEMSDWQRISNQLQRPVNDCILSFDHSRQVKQIKYNTSWTEQESHKLRVLYQYLQNDWKTISTWMNKSPKQCFNHYAKIDLVKGRWTVDQDEKLVELYRKYQDVSKVQHELKYKSTFQVKQRLKRLKLIE</sequence>
<evidence type="ECO:0000256" key="3">
    <source>
        <dbReference type="ARBA" id="ARBA00023242"/>
    </source>
</evidence>
<dbReference type="PROSITE" id="PS50090">
    <property type="entry name" value="MYB_LIKE"/>
    <property type="match status" value="1"/>
</dbReference>
<dbReference type="PANTHER" id="PTHR46380:SF2">
    <property type="entry name" value="CYCLIN-D-BINDING MYB-LIKE TRANSCRIPTION FACTOR 1"/>
    <property type="match status" value="1"/>
</dbReference>
<dbReference type="GO" id="GO:0005634">
    <property type="term" value="C:nucleus"/>
    <property type="evidence" value="ECO:0007669"/>
    <property type="project" value="UniProtKB-SubCell"/>
</dbReference>
<dbReference type="GO" id="GO:0000976">
    <property type="term" value="F:transcription cis-regulatory region binding"/>
    <property type="evidence" value="ECO:0007669"/>
    <property type="project" value="TreeGrafter"/>
</dbReference>
<keyword evidence="2" id="KW-0238">DNA-binding</keyword>
<dbReference type="InterPro" id="IPR009057">
    <property type="entry name" value="Homeodomain-like_sf"/>
</dbReference>
<feature type="domain" description="Myb-like" evidence="4">
    <location>
        <begin position="161"/>
        <end position="203"/>
    </location>
</feature>
<protein>
    <recommendedName>
        <fullName evidence="4">Myb-like domain-containing protein</fullName>
    </recommendedName>
</protein>
<dbReference type="EMBL" id="JADGKB010000027">
    <property type="protein sequence ID" value="KAJ3258444.1"/>
    <property type="molecule type" value="Genomic_DNA"/>
</dbReference>
<keyword evidence="6" id="KW-1185">Reference proteome</keyword>
<proteinExistence type="predicted"/>
<gene>
    <name evidence="5" type="ORF">HK103_003566</name>
</gene>
<comment type="caution">
    <text evidence="5">The sequence shown here is derived from an EMBL/GenBank/DDBJ whole genome shotgun (WGS) entry which is preliminary data.</text>
</comment>
<dbReference type="Pfam" id="PF13921">
    <property type="entry name" value="Myb_DNA-bind_6"/>
    <property type="match status" value="1"/>
</dbReference>
<dbReference type="GO" id="GO:0003700">
    <property type="term" value="F:DNA-binding transcription factor activity"/>
    <property type="evidence" value="ECO:0007669"/>
    <property type="project" value="TreeGrafter"/>
</dbReference>
<dbReference type="InterPro" id="IPR001005">
    <property type="entry name" value="SANT/Myb"/>
</dbReference>
<dbReference type="Proteomes" id="UP001210925">
    <property type="component" value="Unassembled WGS sequence"/>
</dbReference>
<dbReference type="Gene3D" id="1.10.10.60">
    <property type="entry name" value="Homeodomain-like"/>
    <property type="match status" value="1"/>
</dbReference>
<accession>A0AAD5UHP0</accession>
<evidence type="ECO:0000313" key="6">
    <source>
        <dbReference type="Proteomes" id="UP001210925"/>
    </source>
</evidence>
<name>A0AAD5UHP0_9FUNG</name>
<evidence type="ECO:0000313" key="5">
    <source>
        <dbReference type="EMBL" id="KAJ3258444.1"/>
    </source>
</evidence>
<comment type="subcellular location">
    <subcellularLocation>
        <location evidence="1">Nucleus</location>
    </subcellularLocation>
</comment>
<organism evidence="5 6">
    <name type="scientific">Boothiomyces macroporosus</name>
    <dbReference type="NCBI Taxonomy" id="261099"/>
    <lineage>
        <taxon>Eukaryota</taxon>
        <taxon>Fungi</taxon>
        <taxon>Fungi incertae sedis</taxon>
        <taxon>Chytridiomycota</taxon>
        <taxon>Chytridiomycota incertae sedis</taxon>
        <taxon>Chytridiomycetes</taxon>
        <taxon>Rhizophydiales</taxon>
        <taxon>Terramycetaceae</taxon>
        <taxon>Boothiomyces</taxon>
    </lineage>
</organism>
<keyword evidence="3" id="KW-0539">Nucleus</keyword>
<dbReference type="SMART" id="SM00717">
    <property type="entry name" value="SANT"/>
    <property type="match status" value="3"/>
</dbReference>
<dbReference type="InterPro" id="IPR051651">
    <property type="entry name" value="DMTF1_DNA-bind_reg"/>
</dbReference>
<evidence type="ECO:0000256" key="1">
    <source>
        <dbReference type="ARBA" id="ARBA00004123"/>
    </source>
</evidence>
<dbReference type="AlphaFoldDB" id="A0AAD5UHP0"/>
<evidence type="ECO:0000256" key="2">
    <source>
        <dbReference type="ARBA" id="ARBA00023125"/>
    </source>
</evidence>
<dbReference type="SUPFAM" id="SSF46689">
    <property type="entry name" value="Homeodomain-like"/>
    <property type="match status" value="1"/>
</dbReference>
<reference evidence="5" key="1">
    <citation type="submission" date="2020-05" db="EMBL/GenBank/DDBJ databases">
        <title>Phylogenomic resolution of chytrid fungi.</title>
        <authorList>
            <person name="Stajich J.E."/>
            <person name="Amses K."/>
            <person name="Simmons R."/>
            <person name="Seto K."/>
            <person name="Myers J."/>
            <person name="Bonds A."/>
            <person name="Quandt C.A."/>
            <person name="Barry K."/>
            <person name="Liu P."/>
            <person name="Grigoriev I."/>
            <person name="Longcore J.E."/>
            <person name="James T.Y."/>
        </authorList>
    </citation>
    <scope>NUCLEOTIDE SEQUENCE</scope>
    <source>
        <strain evidence="5">PLAUS21</strain>
    </source>
</reference>
<evidence type="ECO:0000259" key="4">
    <source>
        <dbReference type="PROSITE" id="PS50090"/>
    </source>
</evidence>